<sequence length="163" mass="17405">MEFNTERREFLGLAGTGTAAALAGCSSMQNNTQPTDDGESSGSEPTVTVAVNADQQKLRQRQQEISSEYKAGNITRSEARKQFQTAQQKLRAEAVNTFTARASSKSSLSIDNSIKQLGVLLVTGASAELINSLSFSEVNGLLPAQTFQQAKAQAAQQTETTTN</sequence>
<gene>
    <name evidence="2" type="ORF">ACFQJ9_09665</name>
</gene>
<name>A0ABD5Z3H1_9EURY</name>
<organism evidence="2 3">
    <name type="scientific">Halospeciosus flavus</name>
    <dbReference type="NCBI Taxonomy" id="3032283"/>
    <lineage>
        <taxon>Archaea</taxon>
        <taxon>Methanobacteriati</taxon>
        <taxon>Methanobacteriota</taxon>
        <taxon>Stenosarchaea group</taxon>
        <taxon>Halobacteria</taxon>
        <taxon>Halobacteriales</taxon>
        <taxon>Halobacteriaceae</taxon>
        <taxon>Halospeciosus</taxon>
    </lineage>
</organism>
<dbReference type="EMBL" id="JBHTAR010000011">
    <property type="protein sequence ID" value="MFC7199676.1"/>
    <property type="molecule type" value="Genomic_DNA"/>
</dbReference>
<dbReference type="NCBIfam" id="TIGR01409">
    <property type="entry name" value="TAT_signal_seq"/>
    <property type="match status" value="1"/>
</dbReference>
<dbReference type="InterPro" id="IPR019546">
    <property type="entry name" value="TAT_signal_bac_arc"/>
</dbReference>
<dbReference type="RefSeq" id="WP_279529603.1">
    <property type="nucleotide sequence ID" value="NZ_CP122312.1"/>
</dbReference>
<evidence type="ECO:0000256" key="1">
    <source>
        <dbReference type="SAM" id="MobiDB-lite"/>
    </source>
</evidence>
<dbReference type="Proteomes" id="UP001596447">
    <property type="component" value="Unassembled WGS sequence"/>
</dbReference>
<accession>A0ABD5Z3H1</accession>
<evidence type="ECO:0000313" key="3">
    <source>
        <dbReference type="Proteomes" id="UP001596447"/>
    </source>
</evidence>
<protein>
    <submittedName>
        <fullName evidence="2">Twin-arginine translocation signal domain-containing protein</fullName>
    </submittedName>
</protein>
<dbReference type="AlphaFoldDB" id="A0ABD5Z3H1"/>
<keyword evidence="3" id="KW-1185">Reference proteome</keyword>
<proteinExistence type="predicted"/>
<feature type="region of interest" description="Disordered" evidence="1">
    <location>
        <begin position="25"/>
        <end position="73"/>
    </location>
</feature>
<dbReference type="PROSITE" id="PS51257">
    <property type="entry name" value="PROKAR_LIPOPROTEIN"/>
    <property type="match status" value="1"/>
</dbReference>
<feature type="compositionally biased region" description="Polar residues" evidence="1">
    <location>
        <begin position="26"/>
        <end position="46"/>
    </location>
</feature>
<reference evidence="2 3" key="1">
    <citation type="journal article" date="2019" name="Int. J. Syst. Evol. Microbiol.">
        <title>The Global Catalogue of Microorganisms (GCM) 10K type strain sequencing project: providing services to taxonomists for standard genome sequencing and annotation.</title>
        <authorList>
            <consortium name="The Broad Institute Genomics Platform"/>
            <consortium name="The Broad Institute Genome Sequencing Center for Infectious Disease"/>
            <person name="Wu L."/>
            <person name="Ma J."/>
        </authorList>
    </citation>
    <scope>NUCLEOTIDE SEQUENCE [LARGE SCALE GENOMIC DNA]</scope>
    <source>
        <strain evidence="2 3">XZGYJ-43</strain>
    </source>
</reference>
<comment type="caution">
    <text evidence="2">The sequence shown here is derived from an EMBL/GenBank/DDBJ whole genome shotgun (WGS) entry which is preliminary data.</text>
</comment>
<evidence type="ECO:0000313" key="2">
    <source>
        <dbReference type="EMBL" id="MFC7199676.1"/>
    </source>
</evidence>